<protein>
    <submittedName>
        <fullName evidence="7">LysE family translocator</fullName>
    </submittedName>
</protein>
<gene>
    <name evidence="7" type="ORF">HHL28_03460</name>
</gene>
<dbReference type="Pfam" id="PF01810">
    <property type="entry name" value="LysE"/>
    <property type="match status" value="1"/>
</dbReference>
<feature type="transmembrane region" description="Helical" evidence="6">
    <location>
        <begin position="6"/>
        <end position="29"/>
    </location>
</feature>
<keyword evidence="8" id="KW-1185">Reference proteome</keyword>
<evidence type="ECO:0000256" key="2">
    <source>
        <dbReference type="ARBA" id="ARBA00022475"/>
    </source>
</evidence>
<evidence type="ECO:0000256" key="6">
    <source>
        <dbReference type="SAM" id="Phobius"/>
    </source>
</evidence>
<dbReference type="GO" id="GO:0015171">
    <property type="term" value="F:amino acid transmembrane transporter activity"/>
    <property type="evidence" value="ECO:0007669"/>
    <property type="project" value="TreeGrafter"/>
</dbReference>
<keyword evidence="5 6" id="KW-0472">Membrane</keyword>
<dbReference type="PANTHER" id="PTHR30086">
    <property type="entry name" value="ARGININE EXPORTER PROTEIN ARGO"/>
    <property type="match status" value="1"/>
</dbReference>
<sequence length="212" mass="21617">MPDIQVIALFMAAAIALNLTPGPDMLFCLANGMHRGPRAGVAAALGVAAGALVHTLGAAFGLAGLLLASPLLFEAVRWAGAAYLAWLAWKTVTAPPSPVRDPGVPACGADLRRIFLRGAVTNILNPKVALFFLAFLPQFIQPEAGPVAAQAVLLGCLMNTSGTLVNAAVGVGAGGLGRVLARNPVVGRVLNWLTGIVFLGLAVRLGLASRNG</sequence>
<evidence type="ECO:0000256" key="4">
    <source>
        <dbReference type="ARBA" id="ARBA00022989"/>
    </source>
</evidence>
<dbReference type="KEGG" id="acru:HHL28_03460"/>
<keyword evidence="3 6" id="KW-0812">Transmembrane</keyword>
<keyword evidence="2" id="KW-1003">Cell membrane</keyword>
<dbReference type="GO" id="GO:0005886">
    <property type="term" value="C:plasma membrane"/>
    <property type="evidence" value="ECO:0007669"/>
    <property type="project" value="UniProtKB-SubCell"/>
</dbReference>
<evidence type="ECO:0000313" key="8">
    <source>
        <dbReference type="Proteomes" id="UP000501891"/>
    </source>
</evidence>
<feature type="transmembrane region" description="Helical" evidence="6">
    <location>
        <begin position="41"/>
        <end position="68"/>
    </location>
</feature>
<evidence type="ECO:0000256" key="5">
    <source>
        <dbReference type="ARBA" id="ARBA00023136"/>
    </source>
</evidence>
<dbReference type="PIRSF" id="PIRSF006324">
    <property type="entry name" value="LeuE"/>
    <property type="match status" value="1"/>
</dbReference>
<feature type="transmembrane region" description="Helical" evidence="6">
    <location>
        <begin position="114"/>
        <end position="135"/>
    </location>
</feature>
<feature type="transmembrane region" description="Helical" evidence="6">
    <location>
        <begin position="189"/>
        <end position="207"/>
    </location>
</feature>
<reference evidence="7" key="1">
    <citation type="submission" date="2020-04" db="EMBL/GenBank/DDBJ databases">
        <title>A desert anoxygenic phototrophic bacterium fixes CO2 using RubisCO under aerobic conditions.</title>
        <authorList>
            <person name="Tang K."/>
        </authorList>
    </citation>
    <scope>NUCLEOTIDE SEQUENCE [LARGE SCALE GENOMIC DNA]</scope>
    <source>
        <strain evidence="7">MIMtkB3</strain>
    </source>
</reference>
<dbReference type="AlphaFoldDB" id="A0A858R515"/>
<dbReference type="InterPro" id="IPR001123">
    <property type="entry name" value="LeuE-type"/>
</dbReference>
<feature type="transmembrane region" description="Helical" evidence="6">
    <location>
        <begin position="147"/>
        <end position="169"/>
    </location>
</feature>
<evidence type="ECO:0000256" key="1">
    <source>
        <dbReference type="ARBA" id="ARBA00004651"/>
    </source>
</evidence>
<evidence type="ECO:0000313" key="7">
    <source>
        <dbReference type="EMBL" id="QJE72283.1"/>
    </source>
</evidence>
<keyword evidence="4 6" id="KW-1133">Transmembrane helix</keyword>
<proteinExistence type="predicted"/>
<dbReference type="PANTHER" id="PTHR30086:SF20">
    <property type="entry name" value="ARGININE EXPORTER PROTEIN ARGO-RELATED"/>
    <property type="match status" value="1"/>
</dbReference>
<name>A0A858R515_9PROT</name>
<comment type="subcellular location">
    <subcellularLocation>
        <location evidence="1">Cell membrane</location>
        <topology evidence="1">Multi-pass membrane protein</topology>
    </subcellularLocation>
</comment>
<organism evidence="7 8">
    <name type="scientific">Aerophototrophica crusticola</name>
    <dbReference type="NCBI Taxonomy" id="1709002"/>
    <lineage>
        <taxon>Bacteria</taxon>
        <taxon>Pseudomonadati</taxon>
        <taxon>Pseudomonadota</taxon>
        <taxon>Alphaproteobacteria</taxon>
        <taxon>Rhodospirillales</taxon>
        <taxon>Rhodospirillaceae</taxon>
        <taxon>Aerophototrophica</taxon>
    </lineage>
</organism>
<evidence type="ECO:0000256" key="3">
    <source>
        <dbReference type="ARBA" id="ARBA00022692"/>
    </source>
</evidence>
<dbReference type="Proteomes" id="UP000501891">
    <property type="component" value="Chromosome"/>
</dbReference>
<accession>A0A858R515</accession>
<dbReference type="EMBL" id="CP051775">
    <property type="protein sequence ID" value="QJE72283.1"/>
    <property type="molecule type" value="Genomic_DNA"/>
</dbReference>